<gene>
    <name evidence="1" type="ORF">MPH_03955</name>
</gene>
<evidence type="ECO:0000313" key="2">
    <source>
        <dbReference type="Proteomes" id="UP000007129"/>
    </source>
</evidence>
<dbReference type="Proteomes" id="UP000007129">
    <property type="component" value="Unassembled WGS sequence"/>
</dbReference>
<evidence type="ECO:0000313" key="1">
    <source>
        <dbReference type="EMBL" id="EKG18789.1"/>
    </source>
</evidence>
<dbReference type="VEuPathDB" id="FungiDB:MPH_03955"/>
<comment type="caution">
    <text evidence="1">The sequence shown here is derived from an EMBL/GenBank/DDBJ whole genome shotgun (WGS) entry which is preliminary data.</text>
</comment>
<sequence length="92" mass="10402">MTFANILQNITTNVVRKALKRALGIERPTAGQGDRGWLVGSYRRVRTWCLSSRLSPRLNLVLRELFVVVEWLGEEAVEQGPAWVVELLAGRL</sequence>
<organism evidence="1 2">
    <name type="scientific">Macrophomina phaseolina (strain MS6)</name>
    <name type="common">Charcoal rot fungus</name>
    <dbReference type="NCBI Taxonomy" id="1126212"/>
    <lineage>
        <taxon>Eukaryota</taxon>
        <taxon>Fungi</taxon>
        <taxon>Dikarya</taxon>
        <taxon>Ascomycota</taxon>
        <taxon>Pezizomycotina</taxon>
        <taxon>Dothideomycetes</taxon>
        <taxon>Dothideomycetes incertae sedis</taxon>
        <taxon>Botryosphaeriales</taxon>
        <taxon>Botryosphaeriaceae</taxon>
        <taxon>Macrophomina</taxon>
    </lineage>
</organism>
<reference evidence="1 2" key="1">
    <citation type="journal article" date="2012" name="BMC Genomics">
        <title>Tools to kill: Genome of one of the most destructive plant pathogenic fungi Macrophomina phaseolina.</title>
        <authorList>
            <person name="Islam M.S."/>
            <person name="Haque M.S."/>
            <person name="Islam M.M."/>
            <person name="Emdad E.M."/>
            <person name="Halim A."/>
            <person name="Hossen Q.M.M."/>
            <person name="Hossain M.Z."/>
            <person name="Ahmed B."/>
            <person name="Rahim S."/>
            <person name="Rahman M.S."/>
            <person name="Alam M.M."/>
            <person name="Hou S."/>
            <person name="Wan X."/>
            <person name="Saito J.A."/>
            <person name="Alam M."/>
        </authorList>
    </citation>
    <scope>NUCLEOTIDE SEQUENCE [LARGE SCALE GENOMIC DNA]</scope>
    <source>
        <strain evidence="1 2">MS6</strain>
    </source>
</reference>
<dbReference type="InParanoid" id="K2S8Q5"/>
<dbReference type="AlphaFoldDB" id="K2S8Q5"/>
<protein>
    <submittedName>
        <fullName evidence="1">Uncharacterized protein</fullName>
    </submittedName>
</protein>
<dbReference type="HOGENOM" id="CLU_2413670_0_0_1"/>
<name>K2S8Q5_MACPH</name>
<dbReference type="EMBL" id="AHHD01000176">
    <property type="protein sequence ID" value="EKG18789.1"/>
    <property type="molecule type" value="Genomic_DNA"/>
</dbReference>
<proteinExistence type="predicted"/>
<accession>K2S8Q5</accession>